<dbReference type="AlphaFoldDB" id="A0A139LM17"/>
<accession>A0A139LM17</accession>
<reference evidence="1 2" key="1">
    <citation type="submission" date="2016-02" db="EMBL/GenBank/DDBJ databases">
        <authorList>
            <person name="Wen L."/>
            <person name="He K."/>
            <person name="Yang H."/>
        </authorList>
    </citation>
    <scope>NUCLEOTIDE SEQUENCE [LARGE SCALE GENOMIC DNA]</scope>
    <source>
        <strain evidence="1 2">KLE1704</strain>
    </source>
</reference>
<sequence>LPSLFHDKLFPHAFQPPHLVDEGFHDDDGHDGEQFAVFFNRIYLEDDEPLAEQVDVLRGVEQEIVTPAPVILPHGGEHVVDVEVGLLHLDVTLCQFLAVVVTHILVEGVERRHDATVGLDALNIGTHGTAQLAALRLCHLVVLRLPERQQQGLDAVLLLHVEDVIVGVERVEADGLIFRVGEIHTVRSACLASDHAAQALIGVSRVHQYHMCALLIILAHEVVHEERLAAARRTQHELVAVGRDTSLHGQVGDVKVQRFSREPVHHLDAEGRERAAVVGFLCEQAHRLFDEGVETLFRREVRRIAGYR</sequence>
<comment type="caution">
    <text evidence="1">The sequence shown here is derived from an EMBL/GenBank/DDBJ whole genome shotgun (WGS) entry which is preliminary data.</text>
</comment>
<proteinExistence type="predicted"/>
<organism evidence="1">
    <name type="scientific">Bacteroides intestinalis</name>
    <dbReference type="NCBI Taxonomy" id="329854"/>
    <lineage>
        <taxon>Bacteria</taxon>
        <taxon>Pseudomonadati</taxon>
        <taxon>Bacteroidota</taxon>
        <taxon>Bacteroidia</taxon>
        <taxon>Bacteroidales</taxon>
        <taxon>Bacteroidaceae</taxon>
        <taxon>Bacteroides</taxon>
    </lineage>
</organism>
<name>A0A139LM17_9BACE</name>
<feature type="non-terminal residue" evidence="1">
    <location>
        <position position="1"/>
    </location>
</feature>
<dbReference type="Proteomes" id="UP000070319">
    <property type="component" value="Unassembled WGS sequence"/>
</dbReference>
<gene>
    <name evidence="1" type="ORF">HMPREF2531_01616</name>
</gene>
<evidence type="ECO:0000313" key="1">
    <source>
        <dbReference type="EMBL" id="KXT52512.1"/>
    </source>
</evidence>
<evidence type="ECO:0000313" key="2">
    <source>
        <dbReference type="Proteomes" id="UP000070319"/>
    </source>
</evidence>
<protein>
    <submittedName>
        <fullName evidence="1">Uncharacterized protein</fullName>
    </submittedName>
</protein>
<dbReference type="EMBL" id="LTDF01000066">
    <property type="protein sequence ID" value="KXT52512.1"/>
    <property type="molecule type" value="Genomic_DNA"/>
</dbReference>
<feature type="non-terminal residue" evidence="1">
    <location>
        <position position="308"/>
    </location>
</feature>